<dbReference type="Proteomes" id="UP000242814">
    <property type="component" value="Unassembled WGS sequence"/>
</dbReference>
<reference evidence="1 2" key="1">
    <citation type="submission" date="2016-06" db="EMBL/GenBank/DDBJ databases">
        <authorList>
            <person name="Kjaerup R.B."/>
            <person name="Dalgaard T.S."/>
            <person name="Juul-Madsen H.R."/>
        </authorList>
    </citation>
    <scope>NUCLEOTIDE SEQUENCE [LARGE SCALE GENOMIC DNA]</scope>
    <source>
        <strain evidence="1 2">Pb300</strain>
    </source>
</reference>
<sequence>MSRKLKVLVAQVGSIRIDSDRKEAKTALTTFFPRHILTKMSKGFFDAAQSLGRDVCIGYADLTGESYNMLEPWYGPSQARDICRAPYLTDPSYNLVPGARWKDEATSADTGGKSDTIVSMMICNDRCWPESRRAYGLQGVELVLCGYNTPDFGPDLYGEPNTDLQTAKKEA</sequence>
<dbReference type="Gene3D" id="3.60.110.10">
    <property type="entry name" value="Carbon-nitrogen hydrolase"/>
    <property type="match status" value="1"/>
</dbReference>
<gene>
    <name evidence="1" type="ORF">ACO22_00502</name>
</gene>
<dbReference type="SUPFAM" id="SSF56317">
    <property type="entry name" value="Carbon-nitrogen hydrolase"/>
    <property type="match status" value="1"/>
</dbReference>
<dbReference type="VEuPathDB" id="FungiDB:PABG_04942"/>
<evidence type="ECO:0000313" key="1">
    <source>
        <dbReference type="EMBL" id="ODH45023.1"/>
    </source>
</evidence>
<dbReference type="AlphaFoldDB" id="A0A1D2JPB3"/>
<dbReference type="InterPro" id="IPR036526">
    <property type="entry name" value="C-N_Hydrolase_sf"/>
</dbReference>
<evidence type="ECO:0008006" key="3">
    <source>
        <dbReference type="Google" id="ProtNLM"/>
    </source>
</evidence>
<proteinExistence type="predicted"/>
<comment type="caution">
    <text evidence="1">The sequence shown here is derived from an EMBL/GenBank/DDBJ whole genome shotgun (WGS) entry which is preliminary data.</text>
</comment>
<protein>
    <recommendedName>
        <fullName evidence="3">CN hydrolase domain-containing protein</fullName>
    </recommendedName>
</protein>
<name>A0A1D2JPB3_PARBR</name>
<accession>A0A1D2JPB3</accession>
<evidence type="ECO:0000313" key="2">
    <source>
        <dbReference type="Proteomes" id="UP000242814"/>
    </source>
</evidence>
<dbReference type="VEuPathDB" id="FungiDB:PADG_05600"/>
<dbReference type="EMBL" id="LZYO01000009">
    <property type="protein sequence ID" value="ODH45023.1"/>
    <property type="molecule type" value="Genomic_DNA"/>
</dbReference>
<organism evidence="1 2">
    <name type="scientific">Paracoccidioides brasiliensis</name>
    <dbReference type="NCBI Taxonomy" id="121759"/>
    <lineage>
        <taxon>Eukaryota</taxon>
        <taxon>Fungi</taxon>
        <taxon>Dikarya</taxon>
        <taxon>Ascomycota</taxon>
        <taxon>Pezizomycotina</taxon>
        <taxon>Eurotiomycetes</taxon>
        <taxon>Eurotiomycetidae</taxon>
        <taxon>Onygenales</taxon>
        <taxon>Ajellomycetaceae</taxon>
        <taxon>Paracoccidioides</taxon>
    </lineage>
</organism>